<gene>
    <name evidence="4" type="ORF">DW839_27990</name>
    <name evidence="3" type="ORF">DWW02_28510</name>
</gene>
<feature type="region of interest" description="Disordered" evidence="1">
    <location>
        <begin position="74"/>
        <end position="98"/>
    </location>
</feature>
<dbReference type="GO" id="GO:0006508">
    <property type="term" value="P:proteolysis"/>
    <property type="evidence" value="ECO:0007669"/>
    <property type="project" value="InterPro"/>
</dbReference>
<sequence>MKEIHQKILDFVTGYLLECGYPPTNREIADGVGYTSTSTIFNHMRDMREAGLINYIDECPRTITVPGYRYIKVEGRKDNGRTGNQRREGNGPDSTKMV</sequence>
<dbReference type="InterPro" id="IPR006199">
    <property type="entry name" value="LexA_DNA-bd_dom"/>
</dbReference>
<proteinExistence type="predicted"/>
<accession>A0A414AJN1</accession>
<dbReference type="EMBL" id="QSHZ01000044">
    <property type="protein sequence ID" value="RHC49162.1"/>
    <property type="molecule type" value="Genomic_DNA"/>
</dbReference>
<dbReference type="GO" id="GO:0004252">
    <property type="term" value="F:serine-type endopeptidase activity"/>
    <property type="evidence" value="ECO:0007669"/>
    <property type="project" value="InterPro"/>
</dbReference>
<feature type="domain" description="LexA repressor DNA-binding" evidence="2">
    <location>
        <begin position="6"/>
        <end position="62"/>
    </location>
</feature>
<evidence type="ECO:0000313" key="4">
    <source>
        <dbReference type="EMBL" id="RHC49162.1"/>
    </source>
</evidence>
<dbReference type="Gene3D" id="1.10.10.10">
    <property type="entry name" value="Winged helix-like DNA-binding domain superfamily/Winged helix DNA-binding domain"/>
    <property type="match status" value="1"/>
</dbReference>
<dbReference type="Proteomes" id="UP000284543">
    <property type="component" value="Unassembled WGS sequence"/>
</dbReference>
<evidence type="ECO:0000313" key="5">
    <source>
        <dbReference type="Proteomes" id="UP000283975"/>
    </source>
</evidence>
<feature type="compositionally biased region" description="Basic and acidic residues" evidence="1">
    <location>
        <begin position="74"/>
        <end position="90"/>
    </location>
</feature>
<dbReference type="InterPro" id="IPR036388">
    <property type="entry name" value="WH-like_DNA-bd_sf"/>
</dbReference>
<comment type="caution">
    <text evidence="4">The sequence shown here is derived from an EMBL/GenBank/DDBJ whole genome shotgun (WGS) entry which is preliminary data.</text>
</comment>
<dbReference type="RefSeq" id="WP_118019682.1">
    <property type="nucleotide sequence ID" value="NZ_QRZM01000025.1"/>
</dbReference>
<dbReference type="EMBL" id="QRZM01000025">
    <property type="protein sequence ID" value="RGV69137.1"/>
    <property type="molecule type" value="Genomic_DNA"/>
</dbReference>
<dbReference type="Pfam" id="PF01726">
    <property type="entry name" value="LexA_DNA_bind"/>
    <property type="match status" value="1"/>
</dbReference>
<organism evidence="4 5">
    <name type="scientific">Enterocloster bolteae</name>
    <dbReference type="NCBI Taxonomy" id="208479"/>
    <lineage>
        <taxon>Bacteria</taxon>
        <taxon>Bacillati</taxon>
        <taxon>Bacillota</taxon>
        <taxon>Clostridia</taxon>
        <taxon>Lachnospirales</taxon>
        <taxon>Lachnospiraceae</taxon>
        <taxon>Enterocloster</taxon>
    </lineage>
</organism>
<evidence type="ECO:0000313" key="6">
    <source>
        <dbReference type="Proteomes" id="UP000284543"/>
    </source>
</evidence>
<evidence type="ECO:0000313" key="3">
    <source>
        <dbReference type="EMBL" id="RGV69137.1"/>
    </source>
</evidence>
<reference evidence="5 6" key="1">
    <citation type="submission" date="2018-08" db="EMBL/GenBank/DDBJ databases">
        <title>A genome reference for cultivated species of the human gut microbiota.</title>
        <authorList>
            <person name="Zou Y."/>
            <person name="Xue W."/>
            <person name="Luo G."/>
        </authorList>
    </citation>
    <scope>NUCLEOTIDE SEQUENCE [LARGE SCALE GENOMIC DNA]</scope>
    <source>
        <strain evidence="3 6">AF14-18</strain>
        <strain evidence="4 5">AM35-14</strain>
    </source>
</reference>
<dbReference type="AlphaFoldDB" id="A0A414AJN1"/>
<evidence type="ECO:0000259" key="2">
    <source>
        <dbReference type="Pfam" id="PF01726"/>
    </source>
</evidence>
<dbReference type="SUPFAM" id="SSF46785">
    <property type="entry name" value="Winged helix' DNA-binding domain"/>
    <property type="match status" value="1"/>
</dbReference>
<dbReference type="InterPro" id="IPR036390">
    <property type="entry name" value="WH_DNA-bd_sf"/>
</dbReference>
<protein>
    <recommendedName>
        <fullName evidence="2">LexA repressor DNA-binding domain-containing protein</fullName>
    </recommendedName>
</protein>
<evidence type="ECO:0000256" key="1">
    <source>
        <dbReference type="SAM" id="MobiDB-lite"/>
    </source>
</evidence>
<name>A0A414AJN1_9FIRM</name>
<dbReference type="Proteomes" id="UP000283975">
    <property type="component" value="Unassembled WGS sequence"/>
</dbReference>